<dbReference type="GO" id="GO:0009252">
    <property type="term" value="P:peptidoglycan biosynthetic process"/>
    <property type="evidence" value="ECO:0007669"/>
    <property type="project" value="UniProtKB-KW"/>
</dbReference>
<evidence type="ECO:0000313" key="9">
    <source>
        <dbReference type="Proteomes" id="UP000179113"/>
    </source>
</evidence>
<sequence length="300" mass="34334">MIQINDVRQGNQWAEYLKKIGWSVAETSFGVKILYRKSIVGSLVKIQRTPPLSEDNLKEIEKICLEKKAAFIKIEPGIDQDEEILKKSGYVVSYFPMVPSATIFINLELSEEELWKNVSKSGKYSIHRAEREGARVEIYKNPDAEKFDIYYKILSETGKLKKFYVPPISQLKKMHEAFGDQGHLAIVYEKDGTPLGTKYYICNKDCALYVNGGTSGQGRGTKSGYLLLWKSILYLKAQGYKVFDLEGKDDSRFPNFTKDWEGFSYFKEKFGGEEVLMPYPHIKYFSPVIKTMVKLTGMGL</sequence>
<dbReference type="GO" id="GO:0016755">
    <property type="term" value="F:aminoacyltransferase activity"/>
    <property type="evidence" value="ECO:0007669"/>
    <property type="project" value="InterPro"/>
</dbReference>
<evidence type="ECO:0000256" key="6">
    <source>
        <dbReference type="ARBA" id="ARBA00023316"/>
    </source>
</evidence>
<evidence type="ECO:0000313" key="8">
    <source>
        <dbReference type="EMBL" id="OGC68966.1"/>
    </source>
</evidence>
<dbReference type="PANTHER" id="PTHR36174:SF1">
    <property type="entry name" value="LIPID II:GLYCINE GLYCYLTRANSFERASE"/>
    <property type="match status" value="1"/>
</dbReference>
<keyword evidence="6" id="KW-0961">Cell wall biogenesis/degradation</keyword>
<keyword evidence="4" id="KW-0573">Peptidoglycan synthesis</keyword>
<protein>
    <recommendedName>
        <fullName evidence="7">BioF2-like acetyltransferase domain-containing protein</fullName>
    </recommendedName>
</protein>
<dbReference type="InterPro" id="IPR050644">
    <property type="entry name" value="PG_Glycine_Bridge_Synth"/>
</dbReference>
<dbReference type="Proteomes" id="UP000179113">
    <property type="component" value="Unassembled WGS sequence"/>
</dbReference>
<dbReference type="PROSITE" id="PS51191">
    <property type="entry name" value="FEMABX"/>
    <property type="match status" value="1"/>
</dbReference>
<dbReference type="GO" id="GO:0071555">
    <property type="term" value="P:cell wall organization"/>
    <property type="evidence" value="ECO:0007669"/>
    <property type="project" value="UniProtKB-KW"/>
</dbReference>
<reference evidence="8 9" key="1">
    <citation type="journal article" date="2016" name="Nat. Commun.">
        <title>Thousands of microbial genomes shed light on interconnected biogeochemical processes in an aquifer system.</title>
        <authorList>
            <person name="Anantharaman K."/>
            <person name="Brown C.T."/>
            <person name="Hug L.A."/>
            <person name="Sharon I."/>
            <person name="Castelle C.J."/>
            <person name="Probst A.J."/>
            <person name="Thomas B.C."/>
            <person name="Singh A."/>
            <person name="Wilkins M.J."/>
            <person name="Karaoz U."/>
            <person name="Brodie E.L."/>
            <person name="Williams K.H."/>
            <person name="Hubbard S.S."/>
            <person name="Banfield J.F."/>
        </authorList>
    </citation>
    <scope>NUCLEOTIDE SEQUENCE [LARGE SCALE GENOMIC DNA]</scope>
</reference>
<keyword evidence="2" id="KW-0808">Transferase</keyword>
<name>A0A1F4WHW9_UNCKA</name>
<dbReference type="SUPFAM" id="SSF55729">
    <property type="entry name" value="Acyl-CoA N-acyltransferases (Nat)"/>
    <property type="match status" value="1"/>
</dbReference>
<comment type="caution">
    <text evidence="8">The sequence shown here is derived from an EMBL/GenBank/DDBJ whole genome shotgun (WGS) entry which is preliminary data.</text>
</comment>
<keyword evidence="5" id="KW-0012">Acyltransferase</keyword>
<evidence type="ECO:0000256" key="1">
    <source>
        <dbReference type="ARBA" id="ARBA00009943"/>
    </source>
</evidence>
<dbReference type="Gene3D" id="3.40.630.30">
    <property type="match status" value="1"/>
</dbReference>
<comment type="similarity">
    <text evidence="1">Belongs to the FemABX family.</text>
</comment>
<dbReference type="PANTHER" id="PTHR36174">
    <property type="entry name" value="LIPID II:GLYCINE GLYCYLTRANSFERASE"/>
    <property type="match status" value="1"/>
</dbReference>
<gene>
    <name evidence="8" type="ORF">A2415_04170</name>
</gene>
<accession>A0A1F4WHW9</accession>
<organism evidence="8 9">
    <name type="scientific">candidate division WWE3 bacterium RIFOXYC1_FULL_39_7</name>
    <dbReference type="NCBI Taxonomy" id="1802643"/>
    <lineage>
        <taxon>Bacteria</taxon>
        <taxon>Katanobacteria</taxon>
    </lineage>
</organism>
<dbReference type="GO" id="GO:0008360">
    <property type="term" value="P:regulation of cell shape"/>
    <property type="evidence" value="ECO:0007669"/>
    <property type="project" value="UniProtKB-KW"/>
</dbReference>
<evidence type="ECO:0000256" key="5">
    <source>
        <dbReference type="ARBA" id="ARBA00023315"/>
    </source>
</evidence>
<feature type="domain" description="BioF2-like acetyltransferase" evidence="7">
    <location>
        <begin position="123"/>
        <end position="249"/>
    </location>
</feature>
<evidence type="ECO:0000256" key="4">
    <source>
        <dbReference type="ARBA" id="ARBA00022984"/>
    </source>
</evidence>
<dbReference type="InterPro" id="IPR016181">
    <property type="entry name" value="Acyl_CoA_acyltransferase"/>
</dbReference>
<evidence type="ECO:0000259" key="7">
    <source>
        <dbReference type="Pfam" id="PF13480"/>
    </source>
</evidence>
<dbReference type="Pfam" id="PF13480">
    <property type="entry name" value="Acetyltransf_6"/>
    <property type="match status" value="1"/>
</dbReference>
<proteinExistence type="inferred from homology"/>
<dbReference type="InterPro" id="IPR038740">
    <property type="entry name" value="BioF2-like_GNAT_dom"/>
</dbReference>
<dbReference type="InterPro" id="IPR003447">
    <property type="entry name" value="FEMABX"/>
</dbReference>
<evidence type="ECO:0000256" key="2">
    <source>
        <dbReference type="ARBA" id="ARBA00022679"/>
    </source>
</evidence>
<dbReference type="EMBL" id="MEWA01000029">
    <property type="protein sequence ID" value="OGC68966.1"/>
    <property type="molecule type" value="Genomic_DNA"/>
</dbReference>
<evidence type="ECO:0000256" key="3">
    <source>
        <dbReference type="ARBA" id="ARBA00022960"/>
    </source>
</evidence>
<dbReference type="AlphaFoldDB" id="A0A1F4WHW9"/>
<keyword evidence="3" id="KW-0133">Cell shape</keyword>